<accession>A0A378KPS1</accession>
<dbReference type="STRING" id="45072.Lqua_0095"/>
<sequence length="338" mass="37943">MGRSKTDGLLLEEAAAVKIQTAYRGFFSRKSYAITQIASQYLKPFNVLIKGNDPEITDLPHHTSKEQIALVAISGMRSVEIACQLSSGFPKLIIIDNSKYVVDFWRKARDLMNHSECEEHFLAELDRYIETSKCNRSGLKSKEFDYLKQLFNSYGFKKLQRVIGGTTVIAQSWVDRDVMIKVKNILKFIGVDVIYAYPSNIVSYLRSEGERSNSNQVLDNIQLLNPALAIHTDLVSGKPKHVFKIEDHTPTSVGEQLQLNSVRFNSSLVRFGTSETLIMMFLISKLKSRPDLSFSTSSGSFFRSEVTQHSSSDTDLTPEASSSTECCTELNPENASIL</sequence>
<protein>
    <submittedName>
        <fullName evidence="3">Uncharacterized protein</fullName>
    </submittedName>
</protein>
<dbReference type="SMART" id="SM00015">
    <property type="entry name" value="IQ"/>
    <property type="match status" value="1"/>
</dbReference>
<dbReference type="PROSITE" id="PS50096">
    <property type="entry name" value="IQ"/>
    <property type="match status" value="1"/>
</dbReference>
<keyword evidence="4" id="KW-1185">Reference proteome</keyword>
<evidence type="ECO:0000256" key="1">
    <source>
        <dbReference type="SAM" id="MobiDB-lite"/>
    </source>
</evidence>
<dbReference type="InterPro" id="IPR000048">
    <property type="entry name" value="IQ_motif_EF-hand-BS"/>
</dbReference>
<evidence type="ECO:0000313" key="2">
    <source>
        <dbReference type="EMBL" id="KTD55378.1"/>
    </source>
</evidence>
<organism evidence="3 5">
    <name type="scientific">Legionella quateirensis</name>
    <dbReference type="NCBI Taxonomy" id="45072"/>
    <lineage>
        <taxon>Bacteria</taxon>
        <taxon>Pseudomonadati</taxon>
        <taxon>Pseudomonadota</taxon>
        <taxon>Gammaproteobacteria</taxon>
        <taxon>Legionellales</taxon>
        <taxon>Legionellaceae</taxon>
        <taxon>Legionella</taxon>
    </lineage>
</organism>
<name>A0A378KPS1_9GAMM</name>
<feature type="region of interest" description="Disordered" evidence="1">
    <location>
        <begin position="307"/>
        <end position="338"/>
    </location>
</feature>
<proteinExistence type="predicted"/>
<dbReference type="RefSeq" id="WP_058472358.1">
    <property type="nucleotide sequence ID" value="NZ_CAAAIL010000006.1"/>
</dbReference>
<evidence type="ECO:0000313" key="4">
    <source>
        <dbReference type="Proteomes" id="UP000054639"/>
    </source>
</evidence>
<dbReference type="OrthoDB" id="5654372at2"/>
<dbReference type="AlphaFoldDB" id="A0A378KPS1"/>
<gene>
    <name evidence="2" type="ORF">Lqua_0095</name>
    <name evidence="3" type="ORF">NCTC12376_00343</name>
</gene>
<reference evidence="3 5" key="2">
    <citation type="submission" date="2018-06" db="EMBL/GenBank/DDBJ databases">
        <authorList>
            <consortium name="Pathogen Informatics"/>
            <person name="Doyle S."/>
        </authorList>
    </citation>
    <scope>NUCLEOTIDE SEQUENCE [LARGE SCALE GENOMIC DNA]</scope>
    <source>
        <strain evidence="3 5">NCTC12376</strain>
    </source>
</reference>
<dbReference type="Proteomes" id="UP000254230">
    <property type="component" value="Unassembled WGS sequence"/>
</dbReference>
<dbReference type="Proteomes" id="UP000054639">
    <property type="component" value="Unassembled WGS sequence"/>
</dbReference>
<dbReference type="EMBL" id="UGOW01000001">
    <property type="protein sequence ID" value="STY16552.1"/>
    <property type="molecule type" value="Genomic_DNA"/>
</dbReference>
<evidence type="ECO:0000313" key="3">
    <source>
        <dbReference type="EMBL" id="STY16552.1"/>
    </source>
</evidence>
<dbReference type="EMBL" id="LNYR01000001">
    <property type="protein sequence ID" value="KTD55378.1"/>
    <property type="molecule type" value="Genomic_DNA"/>
</dbReference>
<dbReference type="Pfam" id="PF00612">
    <property type="entry name" value="IQ"/>
    <property type="match status" value="1"/>
</dbReference>
<evidence type="ECO:0000313" key="5">
    <source>
        <dbReference type="Proteomes" id="UP000254230"/>
    </source>
</evidence>
<reference evidence="2 4" key="1">
    <citation type="submission" date="2015-11" db="EMBL/GenBank/DDBJ databases">
        <title>Genomic analysis of 38 Legionella species identifies large and diverse effector repertoires.</title>
        <authorList>
            <person name="Burstein D."/>
            <person name="Amaro F."/>
            <person name="Zusman T."/>
            <person name="Lifshitz Z."/>
            <person name="Cohen O."/>
            <person name="Gilbert J.A."/>
            <person name="Pupko T."/>
            <person name="Shuman H.A."/>
            <person name="Segal G."/>
        </authorList>
    </citation>
    <scope>NUCLEOTIDE SEQUENCE [LARGE SCALE GENOMIC DNA]</scope>
    <source>
        <strain evidence="2 4">ATCC 49507</strain>
    </source>
</reference>